<dbReference type="Proteomes" id="UP000326924">
    <property type="component" value="Unassembled WGS sequence"/>
</dbReference>
<evidence type="ECO:0000313" key="2">
    <source>
        <dbReference type="Proteomes" id="UP000326924"/>
    </source>
</evidence>
<reference evidence="1 2" key="1">
    <citation type="submission" date="2019-09" db="EMBL/GenBank/DDBJ databases">
        <title>Draft genome of the ectomycorrhizal ascomycete Sphaerosporella brunnea.</title>
        <authorList>
            <consortium name="DOE Joint Genome Institute"/>
            <person name="Benucci G.M."/>
            <person name="Marozzi G."/>
            <person name="Antonielli L."/>
            <person name="Sanchez S."/>
            <person name="Marco P."/>
            <person name="Wang X."/>
            <person name="Falini L.B."/>
            <person name="Barry K."/>
            <person name="Haridas S."/>
            <person name="Lipzen A."/>
            <person name="Labutti K."/>
            <person name="Grigoriev I.V."/>
            <person name="Murat C."/>
            <person name="Martin F."/>
            <person name="Albertini E."/>
            <person name="Donnini D."/>
            <person name="Bonito G."/>
        </authorList>
    </citation>
    <scope>NUCLEOTIDE SEQUENCE [LARGE SCALE GENOMIC DNA]</scope>
    <source>
        <strain evidence="1 2">Sb_GMNB300</strain>
    </source>
</reference>
<protein>
    <submittedName>
        <fullName evidence="1">Uncharacterized protein</fullName>
    </submittedName>
</protein>
<proteinExistence type="predicted"/>
<name>A0A5J5F1P8_9PEZI</name>
<organism evidence="1 2">
    <name type="scientific">Sphaerosporella brunnea</name>
    <dbReference type="NCBI Taxonomy" id="1250544"/>
    <lineage>
        <taxon>Eukaryota</taxon>
        <taxon>Fungi</taxon>
        <taxon>Dikarya</taxon>
        <taxon>Ascomycota</taxon>
        <taxon>Pezizomycotina</taxon>
        <taxon>Pezizomycetes</taxon>
        <taxon>Pezizales</taxon>
        <taxon>Pyronemataceae</taxon>
        <taxon>Sphaerosporella</taxon>
    </lineage>
</organism>
<gene>
    <name evidence="1" type="ORF">FN846DRAFT_573515</name>
</gene>
<comment type="caution">
    <text evidence="1">The sequence shown here is derived from an EMBL/GenBank/DDBJ whole genome shotgun (WGS) entry which is preliminary data.</text>
</comment>
<dbReference type="PROSITE" id="PS51257">
    <property type="entry name" value="PROKAR_LIPOPROTEIN"/>
    <property type="match status" value="1"/>
</dbReference>
<keyword evidence="2" id="KW-1185">Reference proteome</keyword>
<accession>A0A5J5F1P8</accession>
<sequence length="166" mass="17977">MRWAVDGSGGGGGGGGGGCSGCSGGERSCWCCARSLHYVRDYRRIVVAFSSLKEPLLPPTHLPALNPEPHHHLHHIIRKPNRRRRYLPDPNHIVRSHPPLSLPVAFLRNSHHPSSSARLALASSPRSTRSNSTTHNCACQRGHSQAIASSLDLSSFFGKTTKPPPC</sequence>
<dbReference type="EMBL" id="VXIS01000051">
    <property type="protein sequence ID" value="KAA8910010.1"/>
    <property type="molecule type" value="Genomic_DNA"/>
</dbReference>
<dbReference type="AlphaFoldDB" id="A0A5J5F1P8"/>
<evidence type="ECO:0000313" key="1">
    <source>
        <dbReference type="EMBL" id="KAA8910010.1"/>
    </source>
</evidence>
<dbReference type="InParanoid" id="A0A5J5F1P8"/>